<evidence type="ECO:0000313" key="11">
    <source>
        <dbReference type="Proteomes" id="UP000199588"/>
    </source>
</evidence>
<evidence type="ECO:0000259" key="9">
    <source>
        <dbReference type="Pfam" id="PF08335"/>
    </source>
</evidence>
<proteinExistence type="inferred from homology"/>
<gene>
    <name evidence="7" type="primary">glnE</name>
    <name evidence="10" type="ORF">SAMN02910354_00279</name>
</gene>
<feature type="domain" description="PII-uridylyltransferase/Glutamine-synthetase adenylyltransferase" evidence="9">
    <location>
        <begin position="315"/>
        <end position="471"/>
    </location>
</feature>
<keyword evidence="4 7" id="KW-0067">ATP-binding</keyword>
<evidence type="ECO:0000256" key="1">
    <source>
        <dbReference type="ARBA" id="ARBA00022679"/>
    </source>
</evidence>
<comment type="function">
    <text evidence="7">Involved in the regulation of glutamine synthetase GlnA, a key enzyme in the process to assimilate ammonia. When cellular nitrogen levels are high, the C-terminal adenylyl transferase (AT) inactivates GlnA by covalent transfer of an adenylyl group from ATP to specific tyrosine residue of GlnA, thus reducing its activity. Conversely, when nitrogen levels are low, the N-terminal adenylyl removase (AR) activates GlnA by removing the adenylyl group by phosphorolysis, increasing its activity. The regulatory region of GlnE binds the signal transduction protein PII (GlnB) which indicates the nitrogen status of the cell.</text>
</comment>
<dbReference type="PANTHER" id="PTHR30621">
    <property type="entry name" value="GLUTAMINE SYNTHETASE ADENYLYLTRANSFERASE"/>
    <property type="match status" value="1"/>
</dbReference>
<dbReference type="CDD" id="cd05401">
    <property type="entry name" value="NT_GlnE_GlnD_like"/>
    <property type="match status" value="2"/>
</dbReference>
<evidence type="ECO:0000256" key="4">
    <source>
        <dbReference type="ARBA" id="ARBA00022840"/>
    </source>
</evidence>
<evidence type="ECO:0000313" key="10">
    <source>
        <dbReference type="EMBL" id="SCX77113.1"/>
    </source>
</evidence>
<dbReference type="Gene3D" id="1.20.120.1510">
    <property type="match status" value="1"/>
</dbReference>
<dbReference type="Gene3D" id="3.30.460.10">
    <property type="entry name" value="Beta Polymerase, domain 2"/>
    <property type="match status" value="2"/>
</dbReference>
<dbReference type="HAMAP" id="MF_00802">
    <property type="entry name" value="GlnE"/>
    <property type="match status" value="1"/>
</dbReference>
<keyword evidence="5 7" id="KW-0460">Magnesium</keyword>
<dbReference type="EC" id="2.7.7.89" evidence="7"/>
<feature type="domain" description="PII-uridylyltransferase/Glutamine-synthetase adenylyltransferase" evidence="9">
    <location>
        <begin position="863"/>
        <end position="953"/>
    </location>
</feature>
<evidence type="ECO:0000256" key="3">
    <source>
        <dbReference type="ARBA" id="ARBA00022741"/>
    </source>
</evidence>
<feature type="region of interest" description="Adenylyl removase" evidence="7">
    <location>
        <begin position="1"/>
        <end position="478"/>
    </location>
</feature>
<evidence type="ECO:0000259" key="8">
    <source>
        <dbReference type="Pfam" id="PF03710"/>
    </source>
</evidence>
<dbReference type="SUPFAM" id="SSF81593">
    <property type="entry name" value="Nucleotidyltransferase substrate binding subunit/domain"/>
    <property type="match status" value="2"/>
</dbReference>
<dbReference type="InterPro" id="IPR023057">
    <property type="entry name" value="GlnE"/>
</dbReference>
<dbReference type="EC" id="2.7.7.42" evidence="7"/>
<dbReference type="GO" id="GO:0016779">
    <property type="term" value="F:nucleotidyltransferase activity"/>
    <property type="evidence" value="ECO:0007669"/>
    <property type="project" value="UniProtKB-KW"/>
</dbReference>
<comment type="caution">
    <text evidence="10">The sequence shown here is derived from an EMBL/GenBank/DDBJ whole genome shotgun (WGS) entry which is preliminary data.</text>
</comment>
<keyword evidence="1 7" id="KW-0808">Transferase</keyword>
<keyword evidence="11" id="KW-1185">Reference proteome</keyword>
<dbReference type="Pfam" id="PF08335">
    <property type="entry name" value="GlnD_UR_UTase"/>
    <property type="match status" value="2"/>
</dbReference>
<dbReference type="NCBIfam" id="NF008292">
    <property type="entry name" value="PRK11072.1"/>
    <property type="match status" value="1"/>
</dbReference>
<evidence type="ECO:0000256" key="7">
    <source>
        <dbReference type="HAMAP-Rule" id="MF_00802"/>
    </source>
</evidence>
<dbReference type="Proteomes" id="UP000199588">
    <property type="component" value="Unassembled WGS sequence"/>
</dbReference>
<dbReference type="InterPro" id="IPR005190">
    <property type="entry name" value="GlnE_rpt_dom"/>
</dbReference>
<accession>A0A1G5AGU6</accession>
<keyword evidence="3 7" id="KW-0547">Nucleotide-binding</keyword>
<dbReference type="EMBL" id="FMUQ01000002">
    <property type="protein sequence ID" value="SCX77113.1"/>
    <property type="molecule type" value="Genomic_DNA"/>
</dbReference>
<comment type="catalytic activity">
    <reaction evidence="7">
        <text>[glutamine synthetase]-L-tyrosine + ATP = [glutamine synthetase]-O(4)-(5'-adenylyl)-L-tyrosine + diphosphate</text>
        <dbReference type="Rhea" id="RHEA:18589"/>
        <dbReference type="Rhea" id="RHEA-COMP:10660"/>
        <dbReference type="Rhea" id="RHEA-COMP:10661"/>
        <dbReference type="ChEBI" id="CHEBI:30616"/>
        <dbReference type="ChEBI" id="CHEBI:33019"/>
        <dbReference type="ChEBI" id="CHEBI:46858"/>
        <dbReference type="ChEBI" id="CHEBI:83624"/>
        <dbReference type="EC" id="2.7.7.42"/>
    </reaction>
</comment>
<comment type="cofactor">
    <cofactor evidence="7">
        <name>Mg(2+)</name>
        <dbReference type="ChEBI" id="CHEBI:18420"/>
    </cofactor>
</comment>
<evidence type="ECO:0000256" key="5">
    <source>
        <dbReference type="ARBA" id="ARBA00022842"/>
    </source>
</evidence>
<feature type="domain" description="Glutamate-ammonia ligase adenylyltransferase repeated" evidence="8">
    <location>
        <begin position="589"/>
        <end position="840"/>
    </location>
</feature>
<evidence type="ECO:0000256" key="2">
    <source>
        <dbReference type="ARBA" id="ARBA00022695"/>
    </source>
</evidence>
<evidence type="ECO:0000256" key="6">
    <source>
        <dbReference type="ARBA" id="ARBA00023268"/>
    </source>
</evidence>
<organism evidence="10 11">
    <name type="scientific">Basfia succiniciproducens</name>
    <dbReference type="NCBI Taxonomy" id="653940"/>
    <lineage>
        <taxon>Bacteria</taxon>
        <taxon>Pseudomonadati</taxon>
        <taxon>Pseudomonadota</taxon>
        <taxon>Gammaproteobacteria</taxon>
        <taxon>Pasteurellales</taxon>
        <taxon>Pasteurellaceae</taxon>
        <taxon>Basfia</taxon>
    </lineage>
</organism>
<dbReference type="SUPFAM" id="SSF81301">
    <property type="entry name" value="Nucleotidyltransferase"/>
    <property type="match status" value="2"/>
</dbReference>
<dbReference type="PANTHER" id="PTHR30621:SF0">
    <property type="entry name" value="BIFUNCTIONAL GLUTAMINE SYNTHETASE ADENYLYLTRANSFERASE_ADENYLYL-REMOVING ENZYME"/>
    <property type="match status" value="1"/>
</dbReference>
<feature type="domain" description="Glutamate-ammonia ligase adenylyltransferase repeated" evidence="8">
    <location>
        <begin position="48"/>
        <end position="294"/>
    </location>
</feature>
<keyword evidence="6 7" id="KW-0511">Multifunctional enzyme</keyword>
<dbReference type="RefSeq" id="WP_090653872.1">
    <property type="nucleotide sequence ID" value="NZ_CP015031.1"/>
</dbReference>
<reference evidence="10 11" key="1">
    <citation type="submission" date="2016-10" db="EMBL/GenBank/DDBJ databases">
        <authorList>
            <person name="Varghese N."/>
            <person name="Submissions S."/>
        </authorList>
    </citation>
    <scope>NUCLEOTIDE SEQUENCE [LARGE SCALE GENOMIC DNA]</scope>
    <source>
        <strain evidence="10 11">DSM 22022</strain>
    </source>
</reference>
<dbReference type="Gene3D" id="1.20.120.330">
    <property type="entry name" value="Nucleotidyltransferases domain 2"/>
    <property type="match status" value="2"/>
</dbReference>
<keyword evidence="2 7" id="KW-0548">Nucleotidyltransferase</keyword>
<dbReference type="InterPro" id="IPR013546">
    <property type="entry name" value="PII_UdlTrfase/GS_AdlTrfase"/>
</dbReference>
<feature type="region of interest" description="Adenylyl transferase" evidence="7">
    <location>
        <begin position="486"/>
        <end position="981"/>
    </location>
</feature>
<dbReference type="Gene3D" id="1.10.4050.10">
    <property type="entry name" value="Glutamine synthase adenylyltransferase GlnE"/>
    <property type="match status" value="1"/>
</dbReference>
<name>A0A1G5AGU6_9PAST</name>
<dbReference type="Pfam" id="PF03710">
    <property type="entry name" value="GlnE"/>
    <property type="match status" value="2"/>
</dbReference>
<comment type="similarity">
    <text evidence="7">Belongs to the GlnE family.</text>
</comment>
<dbReference type="InterPro" id="IPR043519">
    <property type="entry name" value="NT_sf"/>
</dbReference>
<sequence length="981" mass="113089">MTMPLPSIEQTLIQLADNLITHFPEQFNSQIYQQIQKDISNIKTPVGALMRAVSMSDFVTEILQKQPHFLAECWYKTPQPADCDSYAARLSVQLADIQEETGLYKTLRDFRNQEMAKLSICQSLNSATVEEIFIRLSQLAEALIIGARDWLYQRACLDWGTPTDNQGNVQQLYILGMGKLGGFELNFSSDIDLIFTYPANGETVGSRKPIDNQKFFTRLGQRLISALDEFTEDGFVYRTDMRLRPFGDSGALALSFNAMESYYQEQGRDWERYAMIKGRILGADEQDPNVKTLRQLLRPFIYRRYIDFSVIQSLRDMKSKIEREVRRRGLVDNIKLGAGGIREIEFIVQVFQLIRGGREISLQQHELLKLLPEIEKLNLITADQHQDLLQAYLFLRRVENVLQAINDKQTQLLPADELNRCRLISATCEFTQWDNNHRPQKIQYPIHDWESFYQVLQQHQQKVRSVFNNLIGFNNENEADDSDNAWSDFLDADLEQGEIADILAQQGVSEEERDEIIGRLEAFRHSVSHRSIGIRGREVLTQLMPLLLLQIFSNKKYRTLLPRMLNIVEKILTRTTYLELLLENPQALTQLIELCAKSQLIAEQVAQHPILLDELLDREALLNPPSFEQYPAELQQYLLRLPEDDDEQFITALRQFKQATLLRIAAADILGALPVMKVSDHLTFLAETILHTVVNLAWQQITARFGKPEHLQNNEKGFLVVGYGKLGGIELGYRSDLDLVFLCDEIHSGQTVGGKKVIDSHQFYLRLAQKIISIFSMTTSAGILYEVDLRLRPSGEAGPLCCSFKAFEDYQMNEAWTWEKQSLVRSRAVYGEPALREKFELIRTGILASPRDLTRLKIDVREMREKMYRHFAGADDNKFNIKKDQGGITDIEFIAQYLVLAHAPENPNLAYWSDNVRIFDIMAEHGIITLNEAEKLKNCYTGLRNQIHHLNLLGEPPIVSKEEFADERRFIHQIWQKLFFE</sequence>
<protein>
    <recommendedName>
        <fullName evidence="7">Bifunctional glutamine synthetase adenylyltransferase/adenylyl-removing enzyme</fullName>
    </recommendedName>
    <alternativeName>
        <fullName evidence="7">ATP:glutamine synthetase adenylyltransferase</fullName>
    </alternativeName>
    <alternativeName>
        <fullName evidence="7">ATase</fullName>
    </alternativeName>
    <domain>
        <recommendedName>
            <fullName evidence="7">Glutamine synthetase adenylyl-L-tyrosine phosphorylase</fullName>
            <ecNumber evidence="7">2.7.7.89</ecNumber>
        </recommendedName>
        <alternativeName>
            <fullName evidence="7">Adenylyl removase</fullName>
            <shortName evidence="7">AR</shortName>
            <shortName evidence="7">AT-N</shortName>
        </alternativeName>
    </domain>
    <domain>
        <recommendedName>
            <fullName evidence="7">Glutamine synthetase adenylyl transferase</fullName>
            <ecNumber evidence="7">2.7.7.42</ecNumber>
        </recommendedName>
        <alternativeName>
            <fullName evidence="7">Adenylyl transferase</fullName>
            <shortName evidence="7">AT</shortName>
            <shortName evidence="7">AT-C</shortName>
        </alternativeName>
    </domain>
</protein>
<comment type="catalytic activity">
    <reaction evidence="7">
        <text>[glutamine synthetase]-O(4)-(5'-adenylyl)-L-tyrosine + phosphate = [glutamine synthetase]-L-tyrosine + ADP</text>
        <dbReference type="Rhea" id="RHEA:43716"/>
        <dbReference type="Rhea" id="RHEA-COMP:10660"/>
        <dbReference type="Rhea" id="RHEA-COMP:10661"/>
        <dbReference type="ChEBI" id="CHEBI:43474"/>
        <dbReference type="ChEBI" id="CHEBI:46858"/>
        <dbReference type="ChEBI" id="CHEBI:83624"/>
        <dbReference type="ChEBI" id="CHEBI:456216"/>
        <dbReference type="EC" id="2.7.7.89"/>
    </reaction>
</comment>